<evidence type="ECO:0000313" key="4">
    <source>
        <dbReference type="EMBL" id="OKL45152.1"/>
    </source>
</evidence>
<evidence type="ECO:0000313" key="5">
    <source>
        <dbReference type="Proteomes" id="UP000185783"/>
    </source>
</evidence>
<dbReference type="GO" id="GO:0042806">
    <property type="term" value="F:fucose binding"/>
    <property type="evidence" value="ECO:0007669"/>
    <property type="project" value="TreeGrafter"/>
</dbReference>
<dbReference type="EMBL" id="LVVZ01000007">
    <property type="protein sequence ID" value="OKL45152.1"/>
    <property type="molecule type" value="Genomic_DNA"/>
</dbReference>
<dbReference type="Pfam" id="PF05025">
    <property type="entry name" value="RbsD_FucU"/>
    <property type="match status" value="1"/>
</dbReference>
<evidence type="ECO:0000256" key="3">
    <source>
        <dbReference type="ARBA" id="ARBA00036324"/>
    </source>
</evidence>
<name>A0A1U7JKD0_9HYPH</name>
<keyword evidence="2" id="KW-0413">Isomerase</keyword>
<dbReference type="Proteomes" id="UP000185783">
    <property type="component" value="Unassembled WGS sequence"/>
</dbReference>
<dbReference type="GO" id="GO:0036373">
    <property type="term" value="F:L-fucose mutarotase activity"/>
    <property type="evidence" value="ECO:0007669"/>
    <property type="project" value="UniProtKB-EC"/>
</dbReference>
<dbReference type="InterPro" id="IPR023750">
    <property type="entry name" value="RbsD-like_sf"/>
</dbReference>
<dbReference type="InterPro" id="IPR007721">
    <property type="entry name" value="RbsD_FucU"/>
</dbReference>
<dbReference type="STRING" id="197461.A3843_05225"/>
<comment type="caution">
    <text evidence="4">The sequence shown here is derived from an EMBL/GenBank/DDBJ whole genome shotgun (WGS) entry which is preliminary data.</text>
</comment>
<dbReference type="RefSeq" id="WP_028481558.1">
    <property type="nucleotide sequence ID" value="NZ_LVVZ01000007.1"/>
</dbReference>
<comment type="catalytic activity">
    <reaction evidence="1">
        <text>beta-D-ribopyranose = beta-D-ribofuranose</text>
        <dbReference type="Rhea" id="RHEA:25432"/>
        <dbReference type="ChEBI" id="CHEBI:27476"/>
        <dbReference type="ChEBI" id="CHEBI:47002"/>
        <dbReference type="EC" id="5.4.99.62"/>
    </reaction>
</comment>
<evidence type="ECO:0000256" key="2">
    <source>
        <dbReference type="ARBA" id="ARBA00023235"/>
    </source>
</evidence>
<accession>A0A1U7JKD0</accession>
<evidence type="ECO:0000256" key="1">
    <source>
        <dbReference type="ARBA" id="ARBA00000223"/>
    </source>
</evidence>
<dbReference type="SUPFAM" id="SSF102546">
    <property type="entry name" value="RbsD-like"/>
    <property type="match status" value="1"/>
</dbReference>
<keyword evidence="5" id="KW-1185">Reference proteome</keyword>
<dbReference type="AlphaFoldDB" id="A0A1U7JKD0"/>
<proteinExistence type="predicted"/>
<gene>
    <name evidence="4" type="ORF">A3843_05225</name>
</gene>
<comment type="catalytic activity">
    <reaction evidence="3">
        <text>alpha-L-fucose = beta-L-fucose</text>
        <dbReference type="Rhea" id="RHEA:25580"/>
        <dbReference type="ChEBI" id="CHEBI:42548"/>
        <dbReference type="ChEBI" id="CHEBI:42589"/>
        <dbReference type="EC" id="5.1.3.29"/>
    </reaction>
</comment>
<organism evidence="4 5">
    <name type="scientific">Pseudovibrio exalbescens</name>
    <dbReference type="NCBI Taxonomy" id="197461"/>
    <lineage>
        <taxon>Bacteria</taxon>
        <taxon>Pseudomonadati</taxon>
        <taxon>Pseudomonadota</taxon>
        <taxon>Alphaproteobacteria</taxon>
        <taxon>Hyphomicrobiales</taxon>
        <taxon>Stappiaceae</taxon>
        <taxon>Pseudovibrio</taxon>
    </lineage>
</organism>
<dbReference type="Gene3D" id="3.40.1650.10">
    <property type="entry name" value="RbsD-like domain"/>
    <property type="match status" value="1"/>
</dbReference>
<sequence length="141" mass="15686">MLKTVSPVLSPEILYVFARMGHGDEVVISDANFPAASRGIECIEAPGITVSDLLHASLPLFPLDYRFKCPAFSMSSKEDTLELSEAAWDYKKIIQKHEGDGVGVAPLLRQDFYDRALNAFCVIRTGDRRRFANIILRKGVV</sequence>
<protein>
    <submittedName>
        <fullName evidence="4">Uncharacterized protein</fullName>
    </submittedName>
</protein>
<reference evidence="4 5" key="1">
    <citation type="submission" date="2016-03" db="EMBL/GenBank/DDBJ databases">
        <title>Genome sequence of Nesiotobacter sp. nov., a moderately halophilic alphaproteobacterium isolated from the Yellow Sea, China.</title>
        <authorList>
            <person name="Zhang G."/>
            <person name="Zhang R."/>
        </authorList>
    </citation>
    <scope>NUCLEOTIDE SEQUENCE [LARGE SCALE GENOMIC DNA]</scope>
    <source>
        <strain evidence="4 5">WB1-6</strain>
    </source>
</reference>
<dbReference type="InterPro" id="IPR050443">
    <property type="entry name" value="RbsD/FucU_mutarotase"/>
</dbReference>
<dbReference type="PANTHER" id="PTHR31690">
    <property type="entry name" value="FUCOSE MUTAROTASE"/>
    <property type="match status" value="1"/>
</dbReference>
<dbReference type="GO" id="GO:0006004">
    <property type="term" value="P:fucose metabolic process"/>
    <property type="evidence" value="ECO:0007669"/>
    <property type="project" value="TreeGrafter"/>
</dbReference>
<dbReference type="GO" id="GO:0062193">
    <property type="term" value="F:D-ribose pyranase activity"/>
    <property type="evidence" value="ECO:0007669"/>
    <property type="project" value="UniProtKB-EC"/>
</dbReference>
<dbReference type="PANTHER" id="PTHR31690:SF4">
    <property type="entry name" value="FUCOSE MUTAROTASE"/>
    <property type="match status" value="1"/>
</dbReference>